<dbReference type="SUPFAM" id="SSF52540">
    <property type="entry name" value="P-loop containing nucleoside triphosphate hydrolases"/>
    <property type="match status" value="1"/>
</dbReference>
<proteinExistence type="predicted"/>
<evidence type="ECO:0000259" key="1">
    <source>
        <dbReference type="Pfam" id="PF13304"/>
    </source>
</evidence>
<dbReference type="GO" id="GO:0005524">
    <property type="term" value="F:ATP binding"/>
    <property type="evidence" value="ECO:0007669"/>
    <property type="project" value="InterPro"/>
</dbReference>
<dbReference type="EMBL" id="MTEJ01000425">
    <property type="protein sequence ID" value="OQX03172.1"/>
    <property type="molecule type" value="Genomic_DNA"/>
</dbReference>
<reference evidence="2 3" key="1">
    <citation type="submission" date="2017-01" db="EMBL/GenBank/DDBJ databases">
        <title>Novel large sulfur bacteria in the metagenomes of groundwater-fed chemosynthetic microbial mats in the Lake Huron basin.</title>
        <authorList>
            <person name="Sharrar A.M."/>
            <person name="Flood B.E."/>
            <person name="Bailey J.V."/>
            <person name="Jones D.S."/>
            <person name="Biddanda B."/>
            <person name="Ruberg S.A."/>
            <person name="Marcus D.N."/>
            <person name="Dick G.J."/>
        </authorList>
    </citation>
    <scope>NUCLEOTIDE SEQUENCE [LARGE SCALE GENOMIC DNA]</scope>
    <source>
        <strain evidence="2">A8</strain>
    </source>
</reference>
<dbReference type="PANTHER" id="PTHR43581:SF4">
    <property type="entry name" value="ATP_GTP PHOSPHATASE"/>
    <property type="match status" value="1"/>
</dbReference>
<accession>A0A1Y1QDG0</accession>
<organism evidence="2 3">
    <name type="scientific">Thiothrix lacustris</name>
    <dbReference type="NCBI Taxonomy" id="525917"/>
    <lineage>
        <taxon>Bacteria</taxon>
        <taxon>Pseudomonadati</taxon>
        <taxon>Pseudomonadota</taxon>
        <taxon>Gammaproteobacteria</taxon>
        <taxon>Thiotrichales</taxon>
        <taxon>Thiotrichaceae</taxon>
        <taxon>Thiothrix</taxon>
    </lineage>
</organism>
<dbReference type="InterPro" id="IPR051396">
    <property type="entry name" value="Bact_Antivir_Def_Nuclease"/>
</dbReference>
<dbReference type="GO" id="GO:0016887">
    <property type="term" value="F:ATP hydrolysis activity"/>
    <property type="evidence" value="ECO:0007669"/>
    <property type="project" value="InterPro"/>
</dbReference>
<dbReference type="InterPro" id="IPR027417">
    <property type="entry name" value="P-loop_NTPase"/>
</dbReference>
<evidence type="ECO:0000313" key="2">
    <source>
        <dbReference type="EMBL" id="OQX03172.1"/>
    </source>
</evidence>
<dbReference type="InterPro" id="IPR003959">
    <property type="entry name" value="ATPase_AAA_core"/>
</dbReference>
<dbReference type="Pfam" id="PF13304">
    <property type="entry name" value="AAA_21"/>
    <property type="match status" value="1"/>
</dbReference>
<feature type="domain" description="ATPase AAA-type core" evidence="1">
    <location>
        <begin position="164"/>
        <end position="261"/>
    </location>
</feature>
<gene>
    <name evidence="2" type="ORF">BWK73_40430</name>
</gene>
<name>A0A1Y1QDG0_9GAMM</name>
<dbReference type="PANTHER" id="PTHR43581">
    <property type="entry name" value="ATP/GTP PHOSPHATASE"/>
    <property type="match status" value="1"/>
</dbReference>
<dbReference type="Gene3D" id="3.40.50.300">
    <property type="entry name" value="P-loop containing nucleotide triphosphate hydrolases"/>
    <property type="match status" value="1"/>
</dbReference>
<sequence>MVNAIHFANYRNFADFHMDGLQRVNLIVGNSNVGKTGLLEGLVILWGTDEQYQALPTTFRMSHGGSDSYKENYWNWLFPEKRTKTNLVLTSQNKERLQVSVNSSNLQRMTPHKFNRGETVRYSSNGKILEVMPIGMGDYLRQVNQFNELAQKNKGKEQLIEALQIIEPRLQGLEYLKLPTSDQAMIYSDIGLEYKIPTTQFGHGFTRAMEILSHLILSNAEVLIADEIENGIHYSALEPVWTAIINYAVKNNTQVFATTHSRECIAAAHQAMLKQATYELNVIRLQNEDGQVVAINHNQDDIETALDLGLGLR</sequence>
<dbReference type="AlphaFoldDB" id="A0A1Y1QDG0"/>
<evidence type="ECO:0000313" key="3">
    <source>
        <dbReference type="Proteomes" id="UP000192491"/>
    </source>
</evidence>
<dbReference type="Proteomes" id="UP000192491">
    <property type="component" value="Unassembled WGS sequence"/>
</dbReference>
<protein>
    <recommendedName>
        <fullName evidence="1">ATPase AAA-type core domain-containing protein</fullName>
    </recommendedName>
</protein>
<comment type="caution">
    <text evidence="2">The sequence shown here is derived from an EMBL/GenBank/DDBJ whole genome shotgun (WGS) entry which is preliminary data.</text>
</comment>